<evidence type="ECO:0000313" key="1">
    <source>
        <dbReference type="EMBL" id="KHG19542.1"/>
    </source>
</evidence>
<gene>
    <name evidence="1" type="ORF">F383_24639</name>
</gene>
<organism evidence="1 2">
    <name type="scientific">Gossypium arboreum</name>
    <name type="common">Tree cotton</name>
    <name type="synonym">Gossypium nanking</name>
    <dbReference type="NCBI Taxonomy" id="29729"/>
    <lineage>
        <taxon>Eukaryota</taxon>
        <taxon>Viridiplantae</taxon>
        <taxon>Streptophyta</taxon>
        <taxon>Embryophyta</taxon>
        <taxon>Tracheophyta</taxon>
        <taxon>Spermatophyta</taxon>
        <taxon>Magnoliopsida</taxon>
        <taxon>eudicotyledons</taxon>
        <taxon>Gunneridae</taxon>
        <taxon>Pentapetalae</taxon>
        <taxon>rosids</taxon>
        <taxon>malvids</taxon>
        <taxon>Malvales</taxon>
        <taxon>Malvaceae</taxon>
        <taxon>Malvoideae</taxon>
        <taxon>Gossypium</taxon>
    </lineage>
</organism>
<accession>A0A0B0P3Q7</accession>
<sequence length="33" mass="3863">MPKSPKNWPFPNRFILVLNRDTLVLLNRHGQGC</sequence>
<reference evidence="2" key="1">
    <citation type="submission" date="2014-09" db="EMBL/GenBank/DDBJ databases">
        <authorList>
            <person name="Mudge J."/>
            <person name="Ramaraj T."/>
            <person name="Lindquist I.E."/>
            <person name="Bharti A.K."/>
            <person name="Sundararajan A."/>
            <person name="Cameron C.T."/>
            <person name="Woodward J.E."/>
            <person name="May G.D."/>
            <person name="Brubaker C."/>
            <person name="Broadhvest J."/>
            <person name="Wilkins T.A."/>
        </authorList>
    </citation>
    <scope>NUCLEOTIDE SEQUENCE</scope>
    <source>
        <strain evidence="2">cv. AKA8401</strain>
    </source>
</reference>
<name>A0A0B0P3Q7_GOSAR</name>
<protein>
    <submittedName>
        <fullName evidence="1">Uncharacterized protein</fullName>
    </submittedName>
</protein>
<keyword evidence="2" id="KW-1185">Reference proteome</keyword>
<dbReference type="Proteomes" id="UP000032142">
    <property type="component" value="Unassembled WGS sequence"/>
</dbReference>
<evidence type="ECO:0000313" key="2">
    <source>
        <dbReference type="Proteomes" id="UP000032142"/>
    </source>
</evidence>
<proteinExistence type="predicted"/>
<dbReference type="EMBL" id="KN413358">
    <property type="protein sequence ID" value="KHG19542.1"/>
    <property type="molecule type" value="Genomic_DNA"/>
</dbReference>
<dbReference type="AlphaFoldDB" id="A0A0B0P3Q7"/>